<evidence type="ECO:0000256" key="14">
    <source>
        <dbReference type="SAM" id="Phobius"/>
    </source>
</evidence>
<evidence type="ECO:0000256" key="7">
    <source>
        <dbReference type="ARBA" id="ARBA00022882"/>
    </source>
</evidence>
<keyword evidence="4" id="KW-0107">Calcium channel</keyword>
<dbReference type="InterPro" id="IPR027359">
    <property type="entry name" value="Volt_channel_dom_sf"/>
</dbReference>
<evidence type="ECO:0000259" key="15">
    <source>
        <dbReference type="Pfam" id="PF00520"/>
    </source>
</evidence>
<gene>
    <name evidence="16" type="ORF">PCOR1329_LOCUS79667</name>
</gene>
<keyword evidence="12" id="KW-0407">Ion channel</keyword>
<keyword evidence="11" id="KW-0325">Glycoprotein</keyword>
<keyword evidence="6" id="KW-0106">Calcium</keyword>
<evidence type="ECO:0000256" key="2">
    <source>
        <dbReference type="ARBA" id="ARBA00022448"/>
    </source>
</evidence>
<evidence type="ECO:0000313" key="17">
    <source>
        <dbReference type="Proteomes" id="UP001189429"/>
    </source>
</evidence>
<name>A0ABN9XV65_9DINO</name>
<evidence type="ECO:0000256" key="9">
    <source>
        <dbReference type="ARBA" id="ARBA00023065"/>
    </source>
</evidence>
<dbReference type="SUPFAM" id="SSF81324">
    <property type="entry name" value="Voltage-gated potassium channels"/>
    <property type="match status" value="1"/>
</dbReference>
<protein>
    <recommendedName>
        <fullName evidence="15">Ion transport domain-containing protein</fullName>
    </recommendedName>
</protein>
<sequence>MSDKGQPEKLARFADTMDRQPEPITFAEAMVQLQTAHFREVDSLRKELQKMSRRNARVSTKQAQVEEAAARGAADVRGSQGSHQVAVPGAVEEATARGAADALGSQGSDQVAVPGATDSFPASESIGLAAGQDRRATKLQKQKHPELRADFFGRRQGWGPLAATPAPPLACSARQGGGSRADSRTSCGAPKGYVSAVVPSSGEAVEGWKGKQGSNREPEIELERDSVDYFDDPFVVRERSVTKDSGIVWNPFADGQNEVSRFMNRFFTSGHSRKKRRAYKIVKSWPFEFISYSAIVANSLFIGISMQLQMDRVQTGSPTEKWPEVIEVFFAVFFTFELLFKVLAEDVYVFFGGDWHWNVLDLILVSAALLQLVIESMYGSETPNLTVSRTIRLFRVTRVLRVVKVVQICQSLRVMIFSIFKSLDALGWVLVVLMFFKYIFAMIFMHGTISYFEMHLQGGGIDLSLEEEQFWDDSEAHIDYMKCSWSSVDRALLTLFESITGGRDWGEVFISLEKIGPVYGICFLVYFFADILWCSWFSTL</sequence>
<dbReference type="InterPro" id="IPR050599">
    <property type="entry name" value="VDCC_alpha-1_subunit"/>
</dbReference>
<accession>A0ABN9XV65</accession>
<reference evidence="16" key="1">
    <citation type="submission" date="2023-10" db="EMBL/GenBank/DDBJ databases">
        <authorList>
            <person name="Chen Y."/>
            <person name="Shah S."/>
            <person name="Dougan E. K."/>
            <person name="Thang M."/>
            <person name="Chan C."/>
        </authorList>
    </citation>
    <scope>NUCLEOTIDE SEQUENCE [LARGE SCALE GENOMIC DNA]</scope>
</reference>
<keyword evidence="5 14" id="KW-0812">Transmembrane</keyword>
<evidence type="ECO:0000256" key="4">
    <source>
        <dbReference type="ARBA" id="ARBA00022673"/>
    </source>
</evidence>
<dbReference type="PANTHER" id="PTHR45628:SF7">
    <property type="entry name" value="VOLTAGE-DEPENDENT CALCIUM CHANNEL TYPE A SUBUNIT ALPHA-1"/>
    <property type="match status" value="1"/>
</dbReference>
<feature type="region of interest" description="Disordered" evidence="13">
    <location>
        <begin position="1"/>
        <end position="21"/>
    </location>
</feature>
<evidence type="ECO:0000256" key="11">
    <source>
        <dbReference type="ARBA" id="ARBA00023180"/>
    </source>
</evidence>
<keyword evidence="10 14" id="KW-0472">Membrane</keyword>
<evidence type="ECO:0000256" key="5">
    <source>
        <dbReference type="ARBA" id="ARBA00022692"/>
    </source>
</evidence>
<dbReference type="PANTHER" id="PTHR45628">
    <property type="entry name" value="VOLTAGE-DEPENDENT CALCIUM CHANNEL TYPE A SUBUNIT ALPHA-1"/>
    <property type="match status" value="1"/>
</dbReference>
<evidence type="ECO:0000256" key="1">
    <source>
        <dbReference type="ARBA" id="ARBA00004141"/>
    </source>
</evidence>
<organism evidence="16 17">
    <name type="scientific">Prorocentrum cordatum</name>
    <dbReference type="NCBI Taxonomy" id="2364126"/>
    <lineage>
        <taxon>Eukaryota</taxon>
        <taxon>Sar</taxon>
        <taxon>Alveolata</taxon>
        <taxon>Dinophyceae</taxon>
        <taxon>Prorocentrales</taxon>
        <taxon>Prorocentraceae</taxon>
        <taxon>Prorocentrum</taxon>
    </lineage>
</organism>
<feature type="domain" description="Ion transport" evidence="15">
    <location>
        <begin position="286"/>
        <end position="527"/>
    </location>
</feature>
<evidence type="ECO:0000256" key="10">
    <source>
        <dbReference type="ARBA" id="ARBA00023136"/>
    </source>
</evidence>
<feature type="region of interest" description="Disordered" evidence="13">
    <location>
        <begin position="51"/>
        <end position="143"/>
    </location>
</feature>
<comment type="subcellular location">
    <subcellularLocation>
        <location evidence="1">Membrane</location>
        <topology evidence="1">Multi-pass membrane protein</topology>
    </subcellularLocation>
</comment>
<feature type="compositionally biased region" description="Low complexity" evidence="13">
    <location>
        <begin position="62"/>
        <end position="78"/>
    </location>
</feature>
<dbReference type="Pfam" id="PF00520">
    <property type="entry name" value="Ion_trans"/>
    <property type="match status" value="1"/>
</dbReference>
<feature type="transmembrane region" description="Helical" evidence="14">
    <location>
        <begin position="518"/>
        <end position="538"/>
    </location>
</feature>
<evidence type="ECO:0000256" key="13">
    <source>
        <dbReference type="SAM" id="MobiDB-lite"/>
    </source>
</evidence>
<comment type="caution">
    <text evidence="16">The sequence shown here is derived from an EMBL/GenBank/DDBJ whole genome shotgun (WGS) entry which is preliminary data.</text>
</comment>
<feature type="transmembrane region" description="Helical" evidence="14">
    <location>
        <begin position="285"/>
        <end position="304"/>
    </location>
</feature>
<keyword evidence="7" id="KW-0851">Voltage-gated channel</keyword>
<dbReference type="InterPro" id="IPR005821">
    <property type="entry name" value="Ion_trans_dom"/>
</dbReference>
<evidence type="ECO:0000256" key="3">
    <source>
        <dbReference type="ARBA" id="ARBA00022568"/>
    </source>
</evidence>
<keyword evidence="2" id="KW-0813">Transport</keyword>
<dbReference type="Gene3D" id="1.20.120.350">
    <property type="entry name" value="Voltage-gated potassium channels. Chain C"/>
    <property type="match status" value="1"/>
</dbReference>
<keyword evidence="3" id="KW-0109">Calcium transport</keyword>
<keyword evidence="9" id="KW-0406">Ion transport</keyword>
<feature type="transmembrane region" description="Helical" evidence="14">
    <location>
        <begin position="426"/>
        <end position="445"/>
    </location>
</feature>
<feature type="transmembrane region" description="Helical" evidence="14">
    <location>
        <begin position="325"/>
        <end position="343"/>
    </location>
</feature>
<evidence type="ECO:0000313" key="16">
    <source>
        <dbReference type="EMBL" id="CAK0903320.1"/>
    </source>
</evidence>
<keyword evidence="8 14" id="KW-1133">Transmembrane helix</keyword>
<evidence type="ECO:0000256" key="8">
    <source>
        <dbReference type="ARBA" id="ARBA00022989"/>
    </source>
</evidence>
<dbReference type="Gene3D" id="1.10.287.70">
    <property type="match status" value="1"/>
</dbReference>
<keyword evidence="17" id="KW-1185">Reference proteome</keyword>
<evidence type="ECO:0000256" key="6">
    <source>
        <dbReference type="ARBA" id="ARBA00022837"/>
    </source>
</evidence>
<evidence type="ECO:0000256" key="12">
    <source>
        <dbReference type="ARBA" id="ARBA00023303"/>
    </source>
</evidence>
<proteinExistence type="predicted"/>
<dbReference type="Proteomes" id="UP001189429">
    <property type="component" value="Unassembled WGS sequence"/>
</dbReference>
<dbReference type="EMBL" id="CAUYUJ010021204">
    <property type="protein sequence ID" value="CAK0903320.1"/>
    <property type="molecule type" value="Genomic_DNA"/>
</dbReference>